<evidence type="ECO:0000313" key="1">
    <source>
        <dbReference type="EMBL" id="CAF0728161.1"/>
    </source>
</evidence>
<sequence length="459" mass="53452">MTTTIDQTKPLVFCLDKSTNSNLKRCLFNFTTRFFADGKYLLKSIVLNEKSEFMPLALILNGDYNSVQEIVSKQKNSSIKIFIFCQNFNRQIYEPFMKESNSSTHIIGLFTTIEDLQDTLENILIKQVHNRQLIRFITDNLETYLWYEFLKQTSMNIDTVPSKQSIDIPIINRQMEYNPLITLYTLRSSIRNLVQKTSANKKIFYGSVIKKNLIEKLESNINNIISFNSFIHLQGHSRTVDARHQSLQCCSRCNDEVSIIFELELADQPTFKIIRVFNSNDKNNLWIVQLVGTNECVKLSKQFSYTKRTTSSLCQWQQPEILFGHILLAMNEIDEAYNFFFQILINQYDQLSKIFTTANKLWIEEQKYNEAIDQIATEFQQIKSITSTSRTTNRGTDEITYLESEFDSTWETPIALEDGKKINDLLPPISYRVDHILSKESIPKLSTTATSTRRRCTLF</sequence>
<reference evidence="1" key="1">
    <citation type="submission" date="2021-02" db="EMBL/GenBank/DDBJ databases">
        <authorList>
            <person name="Nowell W R."/>
        </authorList>
    </citation>
    <scope>NUCLEOTIDE SEQUENCE</scope>
</reference>
<dbReference type="Proteomes" id="UP000663860">
    <property type="component" value="Unassembled WGS sequence"/>
</dbReference>
<accession>A0A813MPZ0</accession>
<proteinExistence type="predicted"/>
<gene>
    <name evidence="1" type="ORF">IZO911_LOCUS2629</name>
</gene>
<dbReference type="EMBL" id="CAJNOE010000013">
    <property type="protein sequence ID" value="CAF0728161.1"/>
    <property type="molecule type" value="Genomic_DNA"/>
</dbReference>
<protein>
    <submittedName>
        <fullName evidence="1">Uncharacterized protein</fullName>
    </submittedName>
</protein>
<name>A0A813MPZ0_9BILA</name>
<dbReference type="AlphaFoldDB" id="A0A813MPZ0"/>
<organism evidence="1 2">
    <name type="scientific">Adineta steineri</name>
    <dbReference type="NCBI Taxonomy" id="433720"/>
    <lineage>
        <taxon>Eukaryota</taxon>
        <taxon>Metazoa</taxon>
        <taxon>Spiralia</taxon>
        <taxon>Gnathifera</taxon>
        <taxon>Rotifera</taxon>
        <taxon>Eurotatoria</taxon>
        <taxon>Bdelloidea</taxon>
        <taxon>Adinetida</taxon>
        <taxon>Adinetidae</taxon>
        <taxon>Adineta</taxon>
    </lineage>
</organism>
<evidence type="ECO:0000313" key="2">
    <source>
        <dbReference type="Proteomes" id="UP000663860"/>
    </source>
</evidence>
<comment type="caution">
    <text evidence="1">The sequence shown here is derived from an EMBL/GenBank/DDBJ whole genome shotgun (WGS) entry which is preliminary data.</text>
</comment>